<evidence type="ECO:0000256" key="16">
    <source>
        <dbReference type="NCBIfam" id="TIGR01389"/>
    </source>
</evidence>
<dbReference type="Pfam" id="PF16124">
    <property type="entry name" value="RecQ_Zn_bind"/>
    <property type="match status" value="1"/>
</dbReference>
<keyword evidence="12" id="KW-0233">DNA recombination</keyword>
<keyword evidence="8 20" id="KW-0347">Helicase</keyword>
<keyword evidence="9" id="KW-0862">Zinc</keyword>
<dbReference type="AlphaFoldDB" id="A0A5C0WMU7"/>
<dbReference type="InterPro" id="IPR006293">
    <property type="entry name" value="DNA_helicase_ATP-dep_RecQ_bac"/>
</dbReference>
<dbReference type="InterPro" id="IPR001650">
    <property type="entry name" value="Helicase_C-like"/>
</dbReference>
<dbReference type="GO" id="GO:0006281">
    <property type="term" value="P:DNA repair"/>
    <property type="evidence" value="ECO:0007669"/>
    <property type="project" value="UniProtKB-KW"/>
</dbReference>
<keyword evidence="4" id="KW-0479">Metal-binding</keyword>
<dbReference type="InterPro" id="IPR014001">
    <property type="entry name" value="Helicase_ATP-bd"/>
</dbReference>
<dbReference type="GO" id="GO:0003677">
    <property type="term" value="F:DNA binding"/>
    <property type="evidence" value="ECO:0007669"/>
    <property type="project" value="UniProtKB-KW"/>
</dbReference>
<dbReference type="GO" id="GO:0030894">
    <property type="term" value="C:replisome"/>
    <property type="evidence" value="ECO:0007669"/>
    <property type="project" value="TreeGrafter"/>
</dbReference>
<dbReference type="EMBL" id="CP043404">
    <property type="protein sequence ID" value="QEK65163.1"/>
    <property type="molecule type" value="Genomic_DNA"/>
</dbReference>
<evidence type="ECO:0000259" key="19">
    <source>
        <dbReference type="PROSITE" id="PS51194"/>
    </source>
</evidence>
<dbReference type="SMART" id="SM00956">
    <property type="entry name" value="RQC"/>
    <property type="match status" value="1"/>
</dbReference>
<dbReference type="FunFam" id="3.40.50.300:FF:000296">
    <property type="entry name" value="ATP-dependent DNA helicase RecQ"/>
    <property type="match status" value="1"/>
</dbReference>
<feature type="domain" description="Helicase C-terminal" evidence="19">
    <location>
        <begin position="216"/>
        <end position="364"/>
    </location>
</feature>
<evidence type="ECO:0000256" key="13">
    <source>
        <dbReference type="ARBA" id="ARBA00023204"/>
    </source>
</evidence>
<dbReference type="SUPFAM" id="SSF47819">
    <property type="entry name" value="HRDC-like"/>
    <property type="match status" value="1"/>
</dbReference>
<dbReference type="NCBIfam" id="TIGR01389">
    <property type="entry name" value="recQ"/>
    <property type="match status" value="1"/>
</dbReference>
<dbReference type="PANTHER" id="PTHR13710:SF105">
    <property type="entry name" value="ATP-DEPENDENT DNA HELICASE Q1"/>
    <property type="match status" value="1"/>
</dbReference>
<evidence type="ECO:0000256" key="15">
    <source>
        <dbReference type="ARBA" id="ARBA00034617"/>
    </source>
</evidence>
<keyword evidence="14" id="KW-0413">Isomerase</keyword>
<dbReference type="SUPFAM" id="SSF46785">
    <property type="entry name" value="Winged helix' DNA-binding domain"/>
    <property type="match status" value="1"/>
</dbReference>
<keyword evidence="7 20" id="KW-0378">Hydrolase</keyword>
<evidence type="ECO:0000256" key="5">
    <source>
        <dbReference type="ARBA" id="ARBA00022741"/>
    </source>
</evidence>
<dbReference type="PROSITE" id="PS50967">
    <property type="entry name" value="HRDC"/>
    <property type="match status" value="1"/>
</dbReference>
<dbReference type="GO" id="GO:0043590">
    <property type="term" value="C:bacterial nucleoid"/>
    <property type="evidence" value="ECO:0007669"/>
    <property type="project" value="TreeGrafter"/>
</dbReference>
<dbReference type="GO" id="GO:0005524">
    <property type="term" value="F:ATP binding"/>
    <property type="evidence" value="ECO:0007669"/>
    <property type="project" value="UniProtKB-KW"/>
</dbReference>
<keyword evidence="11" id="KW-0238">DNA-binding</keyword>
<gene>
    <name evidence="20" type="primary">recQ_2</name>
    <name evidence="20" type="ORF">FX981_03433</name>
</gene>
<evidence type="ECO:0000256" key="1">
    <source>
        <dbReference type="ARBA" id="ARBA00001946"/>
    </source>
</evidence>
<evidence type="ECO:0000256" key="8">
    <source>
        <dbReference type="ARBA" id="ARBA00022806"/>
    </source>
</evidence>
<dbReference type="PANTHER" id="PTHR13710">
    <property type="entry name" value="DNA HELICASE RECQ FAMILY MEMBER"/>
    <property type="match status" value="1"/>
</dbReference>
<dbReference type="NCBIfam" id="TIGR00614">
    <property type="entry name" value="recQ_fam"/>
    <property type="match status" value="1"/>
</dbReference>
<dbReference type="GO" id="GO:0009432">
    <property type="term" value="P:SOS response"/>
    <property type="evidence" value="ECO:0007669"/>
    <property type="project" value="UniProtKB-UniRule"/>
</dbReference>
<dbReference type="InterPro" id="IPR044876">
    <property type="entry name" value="HRDC_dom_sf"/>
</dbReference>
<dbReference type="Pfam" id="PF00570">
    <property type="entry name" value="HRDC"/>
    <property type="match status" value="1"/>
</dbReference>
<dbReference type="InterPro" id="IPR036388">
    <property type="entry name" value="WH-like_DNA-bd_sf"/>
</dbReference>
<dbReference type="InterPro" id="IPR027417">
    <property type="entry name" value="P-loop_NTPase"/>
</dbReference>
<dbReference type="Pfam" id="PF00271">
    <property type="entry name" value="Helicase_C"/>
    <property type="match status" value="1"/>
</dbReference>
<dbReference type="Pfam" id="PF09382">
    <property type="entry name" value="RQC"/>
    <property type="match status" value="1"/>
</dbReference>
<dbReference type="GO" id="GO:0046872">
    <property type="term" value="F:metal ion binding"/>
    <property type="evidence" value="ECO:0007669"/>
    <property type="project" value="UniProtKB-KW"/>
</dbReference>
<dbReference type="SMART" id="SM00490">
    <property type="entry name" value="HELICc"/>
    <property type="match status" value="1"/>
</dbReference>
<name>A0A5C0WMU7_BACIA</name>
<dbReference type="SMART" id="SM00487">
    <property type="entry name" value="DEXDc"/>
    <property type="match status" value="1"/>
</dbReference>
<dbReference type="CDD" id="cd17920">
    <property type="entry name" value="DEXHc_RecQ"/>
    <property type="match status" value="1"/>
</dbReference>
<comment type="cofactor">
    <cofactor evidence="2">
        <name>Zn(2+)</name>
        <dbReference type="ChEBI" id="CHEBI:29105"/>
    </cofactor>
</comment>
<dbReference type="GeneID" id="61770180"/>
<evidence type="ECO:0000313" key="21">
    <source>
        <dbReference type="Proteomes" id="UP000325032"/>
    </source>
</evidence>
<dbReference type="Gene3D" id="1.10.10.10">
    <property type="entry name" value="Winged helix-like DNA-binding domain superfamily/Winged helix DNA-binding domain"/>
    <property type="match status" value="1"/>
</dbReference>
<dbReference type="InterPro" id="IPR011545">
    <property type="entry name" value="DEAD/DEAH_box_helicase_dom"/>
</dbReference>
<reference evidence="20 21" key="1">
    <citation type="journal article" date="2018" name="Plant Biotechnol. Rep.">
        <title>Diversity and antifungal activity of endophytic bacteria associated with Panax ginseng seedlings.</title>
        <authorList>
            <person name="Park J.M."/>
            <person name="Hong C.E."/>
            <person name="Jo S.H."/>
        </authorList>
    </citation>
    <scope>NUCLEOTIDE SEQUENCE [LARGE SCALE GENOMIC DNA]</scope>
    <source>
        <strain evidence="20 21">PgKB20</strain>
    </source>
</reference>
<keyword evidence="10" id="KW-0067">ATP-binding</keyword>
<evidence type="ECO:0000256" key="10">
    <source>
        <dbReference type="ARBA" id="ARBA00022840"/>
    </source>
</evidence>
<evidence type="ECO:0000259" key="18">
    <source>
        <dbReference type="PROSITE" id="PS51192"/>
    </source>
</evidence>
<keyword evidence="21" id="KW-1185">Reference proteome</keyword>
<evidence type="ECO:0000256" key="2">
    <source>
        <dbReference type="ARBA" id="ARBA00001947"/>
    </source>
</evidence>
<keyword evidence="5" id="KW-0547">Nucleotide-binding</keyword>
<evidence type="ECO:0000313" key="20">
    <source>
        <dbReference type="EMBL" id="QEK65163.1"/>
    </source>
</evidence>
<keyword evidence="13" id="KW-0234">DNA repair</keyword>
<dbReference type="InterPro" id="IPR010997">
    <property type="entry name" value="HRDC-like_sf"/>
</dbReference>
<dbReference type="InterPro" id="IPR004589">
    <property type="entry name" value="DNA_helicase_ATP-dep_RecQ"/>
</dbReference>
<dbReference type="Proteomes" id="UP000325032">
    <property type="component" value="Chromosome"/>
</dbReference>
<dbReference type="GO" id="GO:0009378">
    <property type="term" value="F:four-way junction helicase activity"/>
    <property type="evidence" value="ECO:0007669"/>
    <property type="project" value="TreeGrafter"/>
</dbReference>
<evidence type="ECO:0000256" key="9">
    <source>
        <dbReference type="ARBA" id="ARBA00022833"/>
    </source>
</evidence>
<evidence type="ECO:0000256" key="7">
    <source>
        <dbReference type="ARBA" id="ARBA00022801"/>
    </source>
</evidence>
<dbReference type="GO" id="GO:0005737">
    <property type="term" value="C:cytoplasm"/>
    <property type="evidence" value="ECO:0007669"/>
    <property type="project" value="TreeGrafter"/>
</dbReference>
<accession>A0A5C0WMU7</accession>
<dbReference type="EC" id="5.6.2.4" evidence="16"/>
<feature type="domain" description="HRDC" evidence="17">
    <location>
        <begin position="514"/>
        <end position="594"/>
    </location>
</feature>
<feature type="domain" description="Helicase ATP-binding" evidence="18">
    <location>
        <begin position="27"/>
        <end position="196"/>
    </location>
</feature>
<dbReference type="Gene3D" id="3.40.50.300">
    <property type="entry name" value="P-loop containing nucleotide triphosphate hydrolases"/>
    <property type="match status" value="2"/>
</dbReference>
<dbReference type="SUPFAM" id="SSF52540">
    <property type="entry name" value="P-loop containing nucleoside triphosphate hydrolases"/>
    <property type="match status" value="1"/>
</dbReference>
<dbReference type="Pfam" id="PF00270">
    <property type="entry name" value="DEAD"/>
    <property type="match status" value="1"/>
</dbReference>
<evidence type="ECO:0000256" key="6">
    <source>
        <dbReference type="ARBA" id="ARBA00022763"/>
    </source>
</evidence>
<dbReference type="PROSITE" id="PS51192">
    <property type="entry name" value="HELICASE_ATP_BIND_1"/>
    <property type="match status" value="1"/>
</dbReference>
<comment type="similarity">
    <text evidence="3">Belongs to the helicase family. RecQ subfamily.</text>
</comment>
<dbReference type="GO" id="GO:0006310">
    <property type="term" value="P:DNA recombination"/>
    <property type="evidence" value="ECO:0007669"/>
    <property type="project" value="UniProtKB-UniRule"/>
</dbReference>
<proteinExistence type="inferred from homology"/>
<evidence type="ECO:0000256" key="11">
    <source>
        <dbReference type="ARBA" id="ARBA00023125"/>
    </source>
</evidence>
<dbReference type="InterPro" id="IPR032284">
    <property type="entry name" value="RecQ_Zn-bd"/>
</dbReference>
<organism evidence="20 21">
    <name type="scientific">Bacillus safensis</name>
    <dbReference type="NCBI Taxonomy" id="561879"/>
    <lineage>
        <taxon>Bacteria</taxon>
        <taxon>Bacillati</taxon>
        <taxon>Bacillota</taxon>
        <taxon>Bacilli</taxon>
        <taxon>Bacillales</taxon>
        <taxon>Bacillaceae</taxon>
        <taxon>Bacillus</taxon>
    </lineage>
</organism>
<keyword evidence="6" id="KW-0227">DNA damage</keyword>
<dbReference type="InterPro" id="IPR018982">
    <property type="entry name" value="RQC_domain"/>
</dbReference>
<dbReference type="PROSITE" id="PS51194">
    <property type="entry name" value="HELICASE_CTER"/>
    <property type="match status" value="1"/>
</dbReference>
<dbReference type="CDD" id="cd18794">
    <property type="entry name" value="SF2_C_RecQ"/>
    <property type="match status" value="1"/>
</dbReference>
<evidence type="ECO:0000256" key="3">
    <source>
        <dbReference type="ARBA" id="ARBA00005446"/>
    </source>
</evidence>
<protein>
    <recommendedName>
        <fullName evidence="16">DNA helicase RecQ</fullName>
        <ecNumber evidence="16">5.6.2.4</ecNumber>
    </recommendedName>
</protein>
<comment type="catalytic activity">
    <reaction evidence="15">
        <text>Couples ATP hydrolysis with the unwinding of duplex DNA by translocating in the 3'-5' direction.</text>
        <dbReference type="EC" id="5.6.2.4"/>
    </reaction>
</comment>
<sequence length="600" mass="69220">MLEQAEALLKQYFGFDAFRQGQKQAIESIVNKQKDTVCIMPTGGGKSVCYQIPALMMEGTTIVVSPLISLMKDQVDALNEMGIRSSFLNSTLSAAEMNKRLKKCEDGEYQLLYITPERLQNERFFQLLDRLTIPLIAIDEAHCISEWGHDFRPSYRFIQECLNRLTKRPVIVALTATATKKVHRDICEQLGMNEEETIFTGFARENLSFQVVKGENSDRFITHYMKKNKLESGIIYTATRKEAENIYNRLKKQKIKVGIYHGGLDDDVREEQQNLFLNDDIQVMVATSAFGMGINKSNVRFVIHHQIPRDIESYYQEAGRAGRDGLQSECILLFSPQGVRMQRFLIEQSTEDEVRFQHELLKLRQMVDYCHTEQCLQQFVMDYFDQSASAPCQKCSNCLDEREREEVTREAQMVLSCTVRMNERFGKMMIAQVLAGSKNKKVLDLGFDRLPTYALMKQQSAQQISDFIEFLITEEYLHMSEGAYPTLKVTHKGKKVLVGQEAVYKKQAVKREAIQENDALFEQLRAVRMKLAREQGVPPFVVFSDQTLKEMSAVQPKTEEELLHIKGIGAQKREKYGDVFLEEIRLFIEKEKNKKIEEEK</sequence>
<dbReference type="GO" id="GO:0016787">
    <property type="term" value="F:hydrolase activity"/>
    <property type="evidence" value="ECO:0007669"/>
    <property type="project" value="UniProtKB-KW"/>
</dbReference>
<evidence type="ECO:0000259" key="17">
    <source>
        <dbReference type="PROSITE" id="PS50967"/>
    </source>
</evidence>
<comment type="cofactor">
    <cofactor evidence="1">
        <name>Mg(2+)</name>
        <dbReference type="ChEBI" id="CHEBI:18420"/>
    </cofactor>
</comment>
<dbReference type="Gene3D" id="1.10.150.80">
    <property type="entry name" value="HRDC domain"/>
    <property type="match status" value="1"/>
</dbReference>
<dbReference type="GO" id="GO:0043138">
    <property type="term" value="F:3'-5' DNA helicase activity"/>
    <property type="evidence" value="ECO:0007669"/>
    <property type="project" value="UniProtKB-EC"/>
</dbReference>
<evidence type="ECO:0000256" key="12">
    <source>
        <dbReference type="ARBA" id="ARBA00023172"/>
    </source>
</evidence>
<dbReference type="InterPro" id="IPR036390">
    <property type="entry name" value="WH_DNA-bd_sf"/>
</dbReference>
<evidence type="ECO:0000256" key="14">
    <source>
        <dbReference type="ARBA" id="ARBA00023235"/>
    </source>
</evidence>
<dbReference type="GO" id="GO:0006260">
    <property type="term" value="P:DNA replication"/>
    <property type="evidence" value="ECO:0007669"/>
    <property type="project" value="InterPro"/>
</dbReference>
<dbReference type="SMART" id="SM00341">
    <property type="entry name" value="HRDC"/>
    <property type="match status" value="1"/>
</dbReference>
<evidence type="ECO:0000256" key="4">
    <source>
        <dbReference type="ARBA" id="ARBA00022723"/>
    </source>
</evidence>
<dbReference type="InterPro" id="IPR002121">
    <property type="entry name" value="HRDC_dom"/>
</dbReference>
<dbReference type="FunFam" id="1.10.150.80:FF:000002">
    <property type="entry name" value="ATP-dependent DNA helicase RecQ"/>
    <property type="match status" value="1"/>
</dbReference>
<dbReference type="RefSeq" id="WP_149126540.1">
    <property type="nucleotide sequence ID" value="NZ_CP043404.1"/>
</dbReference>